<name>A0AAU8CAI4_9EURY</name>
<dbReference type="InterPro" id="IPR036188">
    <property type="entry name" value="FAD/NAD-bd_sf"/>
</dbReference>
<dbReference type="InterPro" id="IPR002938">
    <property type="entry name" value="FAD-bd"/>
</dbReference>
<accession>A0AAU8CAI4</accession>
<reference evidence="4" key="1">
    <citation type="submission" date="2024-06" db="EMBL/GenBank/DDBJ databases">
        <title>Genome Sequence of an extremely halophilic archaeon isolated from Permian era halite, Salado Formation, Carlsbad, New Mexico: Halobacterium sp. strain NMX12-1.</title>
        <authorList>
            <person name="Sotoa L."/>
            <person name="DasSarma P."/>
            <person name="Anton B.P."/>
            <person name="Vincze T."/>
            <person name="Verma I."/>
            <person name="Eralp B."/>
            <person name="Powers D.W."/>
            <person name="Dozier B.L."/>
            <person name="Roberts R.J."/>
            <person name="DasSarma S."/>
        </authorList>
    </citation>
    <scope>NUCLEOTIDE SEQUENCE</scope>
    <source>
        <strain evidence="4">NMX12-1</strain>
    </source>
</reference>
<organism evidence="4">
    <name type="scientific">Halobacterium sp. NMX12-1</name>
    <dbReference type="NCBI Taxonomy" id="3166650"/>
    <lineage>
        <taxon>Archaea</taxon>
        <taxon>Methanobacteriati</taxon>
        <taxon>Methanobacteriota</taxon>
        <taxon>Stenosarchaea group</taxon>
        <taxon>Halobacteria</taxon>
        <taxon>Halobacteriales</taxon>
        <taxon>Halobacteriaceae</taxon>
        <taxon>Halobacterium</taxon>
    </lineage>
</organism>
<protein>
    <submittedName>
        <fullName evidence="4">FAD-dependent monooxygenase</fullName>
    </submittedName>
</protein>
<dbReference type="PANTHER" id="PTHR43476">
    <property type="entry name" value="3-(3-HYDROXY-PHENYL)PROPIONATE/3-HYDROXYCINNAMIC ACID HYDROXYLASE"/>
    <property type="match status" value="1"/>
</dbReference>
<dbReference type="Gene3D" id="3.30.70.2450">
    <property type="match status" value="1"/>
</dbReference>
<dbReference type="PRINTS" id="PR00420">
    <property type="entry name" value="RNGMNOXGNASE"/>
</dbReference>
<keyword evidence="4" id="KW-0503">Monooxygenase</keyword>
<evidence type="ECO:0000259" key="3">
    <source>
        <dbReference type="Pfam" id="PF01494"/>
    </source>
</evidence>
<dbReference type="EMBL" id="CP159204">
    <property type="protein sequence ID" value="XCF15961.1"/>
    <property type="molecule type" value="Genomic_DNA"/>
</dbReference>
<evidence type="ECO:0000313" key="4">
    <source>
        <dbReference type="EMBL" id="XCF15961.1"/>
    </source>
</evidence>
<sequence length="412" mass="44825">MSGSEAQADVPVVVAGAGPTGMTAALALHARGVDVTILEADPKDRERPGSRAIYVHKDTLRTLENASPGLGHRLVDNGMIWSTRRTLFRGTEVFERTYSTPGGDGDLPHFTSLPQVWTEEYMLDAVEDAGIDVVWGDGVETVDASEDVVRVETESGEEYHAEYVVGADGAGSTVRKEIGGEFDGTESANSFIIADIAEFEDEDEQLFKERVFHYDHPRVDGRNVLLVPFQGGWRVDIQCKDSDDPQRLTEDDAISELVAETLGEDYRDRVEWVSQYKFKQVIADRMVDDHDRVLLAGESGHLFAPFGARGMNSGVADAEAAASAIAVALNAEVESARAAEITQYGITRLKAAEYNKSAAGQALEYLQGDSYVTRAKKYLAAKAAPYYEPAGEWLDDAPYGPHGGPPVTIGQY</sequence>
<dbReference type="SUPFAM" id="SSF51905">
    <property type="entry name" value="FAD/NAD(P)-binding domain"/>
    <property type="match status" value="1"/>
</dbReference>
<gene>
    <name evidence="4" type="ORF">ABSL23_12045</name>
</gene>
<keyword evidence="1" id="KW-0560">Oxidoreductase</keyword>
<dbReference type="RefSeq" id="WP_353633891.1">
    <property type="nucleotide sequence ID" value="NZ_CP159204.1"/>
</dbReference>
<feature type="domain" description="FAD-binding" evidence="3">
    <location>
        <begin position="9"/>
        <end position="352"/>
    </location>
</feature>
<dbReference type="KEGG" id="hanx:ABSL23_12045"/>
<evidence type="ECO:0000256" key="2">
    <source>
        <dbReference type="ARBA" id="ARBA00023027"/>
    </source>
</evidence>
<proteinExistence type="predicted"/>
<dbReference type="GO" id="GO:0071949">
    <property type="term" value="F:FAD binding"/>
    <property type="evidence" value="ECO:0007669"/>
    <property type="project" value="InterPro"/>
</dbReference>
<evidence type="ECO:0000256" key="1">
    <source>
        <dbReference type="ARBA" id="ARBA00023002"/>
    </source>
</evidence>
<dbReference type="Pfam" id="PF01494">
    <property type="entry name" value="FAD_binding_3"/>
    <property type="match status" value="1"/>
</dbReference>
<dbReference type="Gene3D" id="3.50.50.60">
    <property type="entry name" value="FAD/NAD(P)-binding domain"/>
    <property type="match status" value="1"/>
</dbReference>
<dbReference type="GO" id="GO:0004497">
    <property type="term" value="F:monooxygenase activity"/>
    <property type="evidence" value="ECO:0007669"/>
    <property type="project" value="UniProtKB-KW"/>
</dbReference>
<dbReference type="GeneID" id="91109891"/>
<keyword evidence="2" id="KW-0520">NAD</keyword>
<dbReference type="InterPro" id="IPR050631">
    <property type="entry name" value="PheA/TfdB_FAD_monoxygenase"/>
</dbReference>
<dbReference type="AlphaFoldDB" id="A0AAU8CAI4"/>
<dbReference type="PANTHER" id="PTHR43476:SF4">
    <property type="entry name" value="BLR0106 PROTEIN"/>
    <property type="match status" value="1"/>
</dbReference>